<dbReference type="Proteomes" id="UP000006967">
    <property type="component" value="Unassembled WGS sequence"/>
</dbReference>
<proteinExistence type="predicted"/>
<gene>
    <name evidence="1" type="ORF">IK5_05873</name>
</gene>
<comment type="caution">
    <text evidence="1">The sequence shown here is derived from an EMBL/GenBank/DDBJ whole genome shotgun (WGS) entry which is preliminary data.</text>
</comment>
<evidence type="ECO:0000313" key="1">
    <source>
        <dbReference type="EMBL" id="EJR63029.1"/>
    </source>
</evidence>
<protein>
    <submittedName>
        <fullName evidence="1">Uncharacterized protein</fullName>
    </submittedName>
</protein>
<name>A0A9W5KRB8_BACCE</name>
<dbReference type="RefSeq" id="WP_000770549.1">
    <property type="nucleotide sequence ID" value="NZ_JH791885.1"/>
</dbReference>
<dbReference type="EMBL" id="AHFG01000091">
    <property type="protein sequence ID" value="EJR63029.1"/>
    <property type="molecule type" value="Genomic_DNA"/>
</dbReference>
<sequence>MKLLFKNYIAGFVVSDMDVTMLTSSIHAEGNNSQNNKIAGMKQK</sequence>
<reference evidence="1 2" key="1">
    <citation type="submission" date="2012-04" db="EMBL/GenBank/DDBJ databases">
        <title>The Genome Sequence of Bacillus cereus VD154.</title>
        <authorList>
            <consortium name="The Broad Institute Genome Sequencing Platform"/>
            <consortium name="The Broad Institute Genome Sequencing Center for Infectious Disease"/>
            <person name="Feldgarden M."/>
            <person name="Van der Auwera G.A."/>
            <person name="Mahillon J."/>
            <person name="Duprez V."/>
            <person name="Timmery S."/>
            <person name="Mattelet C."/>
            <person name="Dierick K."/>
            <person name="Sun M."/>
            <person name="Yu Z."/>
            <person name="Zhu L."/>
            <person name="Hu X."/>
            <person name="Shank E.B."/>
            <person name="Swiecicka I."/>
            <person name="Hansen B.M."/>
            <person name="Andrup L."/>
            <person name="Young S.K."/>
            <person name="Zeng Q."/>
            <person name="Gargeya S."/>
            <person name="Fitzgerald M."/>
            <person name="Haas B."/>
            <person name="Abouelleil A."/>
            <person name="Alvarado L."/>
            <person name="Arachchi H.M."/>
            <person name="Berlin A."/>
            <person name="Chapman S.B."/>
            <person name="Goldberg J."/>
            <person name="Griggs A."/>
            <person name="Gujja S."/>
            <person name="Hansen M."/>
            <person name="Howarth C."/>
            <person name="Imamovic A."/>
            <person name="Larimer J."/>
            <person name="McCowen C."/>
            <person name="Montmayeur A."/>
            <person name="Murphy C."/>
            <person name="Neiman D."/>
            <person name="Pearson M."/>
            <person name="Priest M."/>
            <person name="Roberts A."/>
            <person name="Saif S."/>
            <person name="Shea T."/>
            <person name="Sisk P."/>
            <person name="Sykes S."/>
            <person name="Wortman J."/>
            <person name="Nusbaum C."/>
            <person name="Birren B."/>
        </authorList>
    </citation>
    <scope>NUCLEOTIDE SEQUENCE [LARGE SCALE GENOMIC DNA]</scope>
    <source>
        <strain evidence="1 2">VD154</strain>
    </source>
</reference>
<accession>A0A9W5KRB8</accession>
<evidence type="ECO:0000313" key="2">
    <source>
        <dbReference type="Proteomes" id="UP000006967"/>
    </source>
</evidence>
<organism evidence="1 2">
    <name type="scientific">Bacillus cereus VD154</name>
    <dbReference type="NCBI Taxonomy" id="1053238"/>
    <lineage>
        <taxon>Bacteria</taxon>
        <taxon>Bacillati</taxon>
        <taxon>Bacillota</taxon>
        <taxon>Bacilli</taxon>
        <taxon>Bacillales</taxon>
        <taxon>Bacillaceae</taxon>
        <taxon>Bacillus</taxon>
        <taxon>Bacillus cereus group</taxon>
    </lineage>
</organism>
<dbReference type="AlphaFoldDB" id="A0A9W5KRB8"/>